<dbReference type="PANTHER" id="PTHR19446">
    <property type="entry name" value="REVERSE TRANSCRIPTASES"/>
    <property type="match status" value="1"/>
</dbReference>
<dbReference type="AlphaFoldDB" id="A0AAJ7E9F7"/>
<organism evidence="1">
    <name type="scientific">Papilio xuthus</name>
    <name type="common">Asian swallowtail butterfly</name>
    <dbReference type="NCBI Taxonomy" id="66420"/>
    <lineage>
        <taxon>Eukaryota</taxon>
        <taxon>Metazoa</taxon>
        <taxon>Ecdysozoa</taxon>
        <taxon>Arthropoda</taxon>
        <taxon>Hexapoda</taxon>
        <taxon>Insecta</taxon>
        <taxon>Pterygota</taxon>
        <taxon>Neoptera</taxon>
        <taxon>Endopterygota</taxon>
        <taxon>Lepidoptera</taxon>
        <taxon>Glossata</taxon>
        <taxon>Ditrysia</taxon>
        <taxon>Papilionoidea</taxon>
        <taxon>Papilionidae</taxon>
        <taxon>Papilioninae</taxon>
        <taxon>Papilio</taxon>
    </lineage>
</organism>
<dbReference type="GeneID" id="106118047"/>
<dbReference type="KEGG" id="pxu:106118047"/>
<accession>A0AAJ7E9F7</accession>
<evidence type="ECO:0000313" key="1">
    <source>
        <dbReference type="RefSeq" id="XP_013168060.1"/>
    </source>
</evidence>
<reference evidence="1" key="1">
    <citation type="submission" date="2025-08" db="UniProtKB">
        <authorList>
            <consortium name="RefSeq"/>
        </authorList>
    </citation>
    <scope>IDENTIFICATION</scope>
</reference>
<dbReference type="RefSeq" id="XP_013168060.1">
    <property type="nucleotide sequence ID" value="XM_013312606.1"/>
</dbReference>
<feature type="non-terminal residue" evidence="1">
    <location>
        <position position="177"/>
    </location>
</feature>
<name>A0AAJ7E9F7_PAPXU</name>
<gene>
    <name evidence="1" type="primary">LOC106118047</name>
</gene>
<protein>
    <submittedName>
        <fullName evidence="1">Uncharacterized protein LOC106118047</fullName>
    </submittedName>
</protein>
<sequence length="177" mass="19674">MSPDGATKNEIDFIMSTKKQIFNDVSVINAVKTGSDHRLVRGTLNIDVKLERSRLMRSTLRPAPVHIHNAESFQLELRNQFDCLGSSVDDLNDGLDEISVALQQLKNNKAPGDDGITAELLRAAGEPALRVLQKLYNSVILEGHTPKAWSRSVVVLFFKKGDKALLKNYRPISLLSH</sequence>
<proteinExistence type="predicted"/>
<dbReference type="Proteomes" id="UP000694872">
    <property type="component" value="Unplaced"/>
</dbReference>